<dbReference type="GO" id="GO:0003677">
    <property type="term" value="F:DNA binding"/>
    <property type="evidence" value="ECO:0007669"/>
    <property type="project" value="UniProtKB-UniRule"/>
</dbReference>
<dbReference type="RefSeq" id="WP_100941989.1">
    <property type="nucleotide sequence ID" value="NZ_JACAPU010000008.1"/>
</dbReference>
<organism evidence="6 7">
    <name type="scientific">Pseudomonas gingeri</name>
    <dbReference type="NCBI Taxonomy" id="117681"/>
    <lineage>
        <taxon>Bacteria</taxon>
        <taxon>Pseudomonadati</taxon>
        <taxon>Pseudomonadota</taxon>
        <taxon>Gammaproteobacteria</taxon>
        <taxon>Pseudomonadales</taxon>
        <taxon>Pseudomonadaceae</taxon>
        <taxon>Pseudomonas</taxon>
    </lineage>
</organism>
<keyword evidence="2 4" id="KW-0238">DNA-binding</keyword>
<dbReference type="InterPro" id="IPR009057">
    <property type="entry name" value="Homeodomain-like_sf"/>
</dbReference>
<protein>
    <submittedName>
        <fullName evidence="6">TetR/AcrR family transcriptional regulator</fullName>
    </submittedName>
</protein>
<evidence type="ECO:0000313" key="6">
    <source>
        <dbReference type="EMBL" id="NWB46155.1"/>
    </source>
</evidence>
<evidence type="ECO:0000313" key="7">
    <source>
        <dbReference type="Proteomes" id="UP000582981"/>
    </source>
</evidence>
<keyword evidence="3" id="KW-0804">Transcription</keyword>
<feature type="domain" description="HTH tetR-type" evidence="5">
    <location>
        <begin position="9"/>
        <end position="69"/>
    </location>
</feature>
<feature type="DNA-binding region" description="H-T-H motif" evidence="4">
    <location>
        <begin position="32"/>
        <end position="51"/>
    </location>
</feature>
<evidence type="ECO:0000256" key="3">
    <source>
        <dbReference type="ARBA" id="ARBA00023163"/>
    </source>
</evidence>
<evidence type="ECO:0000259" key="5">
    <source>
        <dbReference type="PROSITE" id="PS50977"/>
    </source>
</evidence>
<evidence type="ECO:0000256" key="2">
    <source>
        <dbReference type="ARBA" id="ARBA00023125"/>
    </source>
</evidence>
<proteinExistence type="predicted"/>
<evidence type="ECO:0000256" key="1">
    <source>
        <dbReference type="ARBA" id="ARBA00023015"/>
    </source>
</evidence>
<comment type="caution">
    <text evidence="6">The sequence shown here is derived from an EMBL/GenBank/DDBJ whole genome shotgun (WGS) entry which is preliminary data.</text>
</comment>
<dbReference type="Pfam" id="PF00440">
    <property type="entry name" value="TetR_N"/>
    <property type="match status" value="1"/>
</dbReference>
<dbReference type="EMBL" id="JACAPU010000008">
    <property type="protein sequence ID" value="NWB46155.1"/>
    <property type="molecule type" value="Genomic_DNA"/>
</dbReference>
<name>A0A7Y8BJM6_9PSED</name>
<reference evidence="6 7" key="1">
    <citation type="submission" date="2020-04" db="EMBL/GenBank/DDBJ databases">
        <title>Molecular characterization of pseudomonads from Agaricus bisporus reveal novel blotch 2 pathogens in Western Europe.</title>
        <authorList>
            <person name="Taparia T."/>
            <person name="Krijger M."/>
            <person name="Haynes E."/>
            <person name="Elpinstone J.G."/>
            <person name="Noble R."/>
            <person name="Van Der Wolf J."/>
        </authorList>
    </citation>
    <scope>NUCLEOTIDE SEQUENCE [LARGE SCALE GENOMIC DNA]</scope>
    <source>
        <strain evidence="6 7">F1001</strain>
    </source>
</reference>
<gene>
    <name evidence="6" type="ORF">HX829_06575</name>
</gene>
<dbReference type="PANTHER" id="PTHR47506:SF7">
    <property type="entry name" value="TRANSCRIPTIONAL REGULATORY PROTEIN"/>
    <property type="match status" value="1"/>
</dbReference>
<dbReference type="SUPFAM" id="SSF46689">
    <property type="entry name" value="Homeodomain-like"/>
    <property type="match status" value="1"/>
</dbReference>
<dbReference type="Gene3D" id="1.10.10.60">
    <property type="entry name" value="Homeodomain-like"/>
    <property type="match status" value="1"/>
</dbReference>
<dbReference type="PROSITE" id="PS50977">
    <property type="entry name" value="HTH_TETR_2"/>
    <property type="match status" value="1"/>
</dbReference>
<dbReference type="InterPro" id="IPR036271">
    <property type="entry name" value="Tet_transcr_reg_TetR-rel_C_sf"/>
</dbReference>
<keyword evidence="1" id="KW-0805">Transcription regulation</keyword>
<dbReference type="Proteomes" id="UP000582981">
    <property type="component" value="Unassembled WGS sequence"/>
</dbReference>
<accession>A0A7Y8BJM6</accession>
<evidence type="ECO:0000256" key="4">
    <source>
        <dbReference type="PROSITE-ProRule" id="PRU00335"/>
    </source>
</evidence>
<dbReference type="AlphaFoldDB" id="A0A7Y8BJM6"/>
<sequence>MKVTKEQSSLNKEKILSAASRLYREHGIDGIGIGELAKSAGLTHGSFYRQFPNGKDEFVAAAVSRIFEEYQDFWTTAQTTEDIVRSYVTPKHCQEKQAACPIPTLAADVSRVGGAASEAFSLGVERLLKTLMSKQDGDAGNLSEERAMQVLASITGAMLIAKATHDPVLADKIMTSVINQWCGETADR</sequence>
<dbReference type="PANTHER" id="PTHR47506">
    <property type="entry name" value="TRANSCRIPTIONAL REGULATORY PROTEIN"/>
    <property type="match status" value="1"/>
</dbReference>
<dbReference type="SUPFAM" id="SSF48498">
    <property type="entry name" value="Tetracyclin repressor-like, C-terminal domain"/>
    <property type="match status" value="1"/>
</dbReference>
<dbReference type="InterPro" id="IPR001647">
    <property type="entry name" value="HTH_TetR"/>
</dbReference>
<dbReference type="PRINTS" id="PR00455">
    <property type="entry name" value="HTHTETR"/>
</dbReference>
<dbReference type="Gene3D" id="1.10.357.10">
    <property type="entry name" value="Tetracycline Repressor, domain 2"/>
    <property type="match status" value="1"/>
</dbReference>